<name>A0A6A6JLQ0_WESOR</name>
<dbReference type="SUPFAM" id="SSF51735">
    <property type="entry name" value="NAD(P)-binding Rossmann-fold domains"/>
    <property type="match status" value="1"/>
</dbReference>
<dbReference type="InterPro" id="IPR013149">
    <property type="entry name" value="ADH-like_C"/>
</dbReference>
<dbReference type="SMART" id="SM00829">
    <property type="entry name" value="PKS_ER"/>
    <property type="match status" value="1"/>
</dbReference>
<dbReference type="GO" id="GO:0016491">
    <property type="term" value="F:oxidoreductase activity"/>
    <property type="evidence" value="ECO:0007669"/>
    <property type="project" value="InterPro"/>
</dbReference>
<dbReference type="AlphaFoldDB" id="A0A6A6JLQ0"/>
<feature type="domain" description="Enoyl reductase (ER)" evidence="1">
    <location>
        <begin position="131"/>
        <end position="438"/>
    </location>
</feature>
<evidence type="ECO:0000313" key="3">
    <source>
        <dbReference type="Proteomes" id="UP000800097"/>
    </source>
</evidence>
<dbReference type="EMBL" id="ML986491">
    <property type="protein sequence ID" value="KAF2277174.1"/>
    <property type="molecule type" value="Genomic_DNA"/>
</dbReference>
<evidence type="ECO:0000313" key="2">
    <source>
        <dbReference type="EMBL" id="KAF2277174.1"/>
    </source>
</evidence>
<protein>
    <submittedName>
        <fullName evidence="2">NAD(P)-binding protein</fullName>
    </submittedName>
</protein>
<dbReference type="InterPro" id="IPR011032">
    <property type="entry name" value="GroES-like_sf"/>
</dbReference>
<accession>A0A6A6JLQ0</accession>
<dbReference type="RefSeq" id="XP_033654713.1">
    <property type="nucleotide sequence ID" value="XM_033798242.1"/>
</dbReference>
<proteinExistence type="predicted"/>
<dbReference type="SUPFAM" id="SSF50129">
    <property type="entry name" value="GroES-like"/>
    <property type="match status" value="1"/>
</dbReference>
<dbReference type="PANTHER" id="PTHR45033:SF3">
    <property type="entry name" value="DEHYDROGENASE, PUTATIVE (AFU_ORTHOLOGUE AFUA_2G13270)-RELATED"/>
    <property type="match status" value="1"/>
</dbReference>
<dbReference type="InterPro" id="IPR052711">
    <property type="entry name" value="Zinc_ADH-like"/>
</dbReference>
<dbReference type="Pfam" id="PF08240">
    <property type="entry name" value="ADH_N"/>
    <property type="match status" value="1"/>
</dbReference>
<sequence length="440" mass="48539">MTLVEAELIPIWRPAVVYIYEERNEVEIETTLRTDHKHRESIQMWFEKGIVGYRATMKILDFGLQGDEYWVHGLMDGDYADDFGITEPFLLYYHFHLDGHKNEIILLRVDQLAPDEPTMRAVWASSGNMDDPLSTLRNGLWKIPVPGEGRTRVKLAAVGINYHDIFTLRGISMHKMVFPLILGNEGAGTLDDGTEVIIFPLMGNAEFKGDLTLDPDRHVLGEITQGSLADYVVVPKGNVVPKPKNMSFETASVLGVAWLTAYRMLFTLSGLQAGQKMLVQGSSGGVATALIQLGAAAGMEVWVTGRTQAKRDLATKLGAQRTFAPGEQLPVKVPAVFDVSGAETFKHSMESVGLGGTVFFCGLHSGSPFAELDLMKLIIENIKVVGSYLGNRDDFEGLVRFVGEKNIQPYIGTTLPIERAEEGFRMLTDGKAFGKVVIKM</sequence>
<dbReference type="Proteomes" id="UP000800097">
    <property type="component" value="Unassembled WGS sequence"/>
</dbReference>
<reference evidence="2" key="1">
    <citation type="journal article" date="2020" name="Stud. Mycol.">
        <title>101 Dothideomycetes genomes: a test case for predicting lifestyles and emergence of pathogens.</title>
        <authorList>
            <person name="Haridas S."/>
            <person name="Albert R."/>
            <person name="Binder M."/>
            <person name="Bloem J."/>
            <person name="Labutti K."/>
            <person name="Salamov A."/>
            <person name="Andreopoulos B."/>
            <person name="Baker S."/>
            <person name="Barry K."/>
            <person name="Bills G."/>
            <person name="Bluhm B."/>
            <person name="Cannon C."/>
            <person name="Castanera R."/>
            <person name="Culley D."/>
            <person name="Daum C."/>
            <person name="Ezra D."/>
            <person name="Gonzalez J."/>
            <person name="Henrissat B."/>
            <person name="Kuo A."/>
            <person name="Liang C."/>
            <person name="Lipzen A."/>
            <person name="Lutzoni F."/>
            <person name="Magnuson J."/>
            <person name="Mondo S."/>
            <person name="Nolan M."/>
            <person name="Ohm R."/>
            <person name="Pangilinan J."/>
            <person name="Park H.-J."/>
            <person name="Ramirez L."/>
            <person name="Alfaro M."/>
            <person name="Sun H."/>
            <person name="Tritt A."/>
            <person name="Yoshinaga Y."/>
            <person name="Zwiers L.-H."/>
            <person name="Turgeon B."/>
            <person name="Goodwin S."/>
            <person name="Spatafora J."/>
            <person name="Crous P."/>
            <person name="Grigoriev I."/>
        </authorList>
    </citation>
    <scope>NUCLEOTIDE SEQUENCE</scope>
    <source>
        <strain evidence="2">CBS 379.55</strain>
    </source>
</reference>
<evidence type="ECO:0000259" key="1">
    <source>
        <dbReference type="SMART" id="SM00829"/>
    </source>
</evidence>
<dbReference type="Gene3D" id="3.40.50.720">
    <property type="entry name" value="NAD(P)-binding Rossmann-like Domain"/>
    <property type="match status" value="1"/>
</dbReference>
<dbReference type="InterPro" id="IPR020843">
    <property type="entry name" value="ER"/>
</dbReference>
<dbReference type="InterPro" id="IPR036291">
    <property type="entry name" value="NAD(P)-bd_dom_sf"/>
</dbReference>
<keyword evidence="3" id="KW-1185">Reference proteome</keyword>
<dbReference type="InterPro" id="IPR013154">
    <property type="entry name" value="ADH-like_N"/>
</dbReference>
<organism evidence="2 3">
    <name type="scientific">Westerdykella ornata</name>
    <dbReference type="NCBI Taxonomy" id="318751"/>
    <lineage>
        <taxon>Eukaryota</taxon>
        <taxon>Fungi</taxon>
        <taxon>Dikarya</taxon>
        <taxon>Ascomycota</taxon>
        <taxon>Pezizomycotina</taxon>
        <taxon>Dothideomycetes</taxon>
        <taxon>Pleosporomycetidae</taxon>
        <taxon>Pleosporales</taxon>
        <taxon>Sporormiaceae</taxon>
        <taxon>Westerdykella</taxon>
    </lineage>
</organism>
<dbReference type="Pfam" id="PF00107">
    <property type="entry name" value="ADH_zinc_N"/>
    <property type="match status" value="1"/>
</dbReference>
<dbReference type="PANTHER" id="PTHR45033">
    <property type="match status" value="1"/>
</dbReference>
<gene>
    <name evidence="2" type="ORF">EI97DRAFT_432779</name>
</gene>
<dbReference type="OrthoDB" id="201656at2759"/>
<dbReference type="Gene3D" id="3.90.180.10">
    <property type="entry name" value="Medium-chain alcohol dehydrogenases, catalytic domain"/>
    <property type="match status" value="1"/>
</dbReference>
<dbReference type="GeneID" id="54551417"/>